<dbReference type="KEGG" id="lcre:Pla8534_70400"/>
<evidence type="ECO:0000313" key="2">
    <source>
        <dbReference type="EMBL" id="QDU99129.1"/>
    </source>
</evidence>
<name>A0A518E4W8_9BACT</name>
<dbReference type="AlphaFoldDB" id="A0A518E4W8"/>
<dbReference type="PANTHER" id="PTHR41521:SF4">
    <property type="entry name" value="BLR0684 PROTEIN"/>
    <property type="match status" value="1"/>
</dbReference>
<dbReference type="Gene3D" id="3.30.70.100">
    <property type="match status" value="1"/>
</dbReference>
<dbReference type="SUPFAM" id="SSF54909">
    <property type="entry name" value="Dimeric alpha+beta barrel"/>
    <property type="match status" value="1"/>
</dbReference>
<dbReference type="Proteomes" id="UP000317648">
    <property type="component" value="Chromosome"/>
</dbReference>
<accession>A0A518E4W8</accession>
<dbReference type="OrthoDB" id="516779at2"/>
<dbReference type="PANTHER" id="PTHR41521">
    <property type="match status" value="1"/>
</dbReference>
<evidence type="ECO:0000259" key="1">
    <source>
        <dbReference type="Pfam" id="PF07045"/>
    </source>
</evidence>
<dbReference type="InterPro" id="IPR011008">
    <property type="entry name" value="Dimeric_a/b-barrel"/>
</dbReference>
<gene>
    <name evidence="2" type="ORF">Pla8534_70400</name>
</gene>
<evidence type="ECO:0000313" key="3">
    <source>
        <dbReference type="Proteomes" id="UP000317648"/>
    </source>
</evidence>
<dbReference type="EMBL" id="CP036433">
    <property type="protein sequence ID" value="QDU99129.1"/>
    <property type="molecule type" value="Genomic_DNA"/>
</dbReference>
<organism evidence="2 3">
    <name type="scientific">Lignipirellula cremea</name>
    <dbReference type="NCBI Taxonomy" id="2528010"/>
    <lineage>
        <taxon>Bacteria</taxon>
        <taxon>Pseudomonadati</taxon>
        <taxon>Planctomycetota</taxon>
        <taxon>Planctomycetia</taxon>
        <taxon>Pirellulales</taxon>
        <taxon>Pirellulaceae</taxon>
        <taxon>Lignipirellula</taxon>
    </lineage>
</organism>
<dbReference type="InterPro" id="IPR010753">
    <property type="entry name" value="DUF1330"/>
</dbReference>
<feature type="domain" description="DUF1330" evidence="1">
    <location>
        <begin position="3"/>
        <end position="94"/>
    </location>
</feature>
<protein>
    <recommendedName>
        <fullName evidence="1">DUF1330 domain-containing protein</fullName>
    </recommendedName>
</protein>
<reference evidence="2 3" key="1">
    <citation type="submission" date="2019-02" db="EMBL/GenBank/DDBJ databases">
        <title>Deep-cultivation of Planctomycetes and their phenomic and genomic characterization uncovers novel biology.</title>
        <authorList>
            <person name="Wiegand S."/>
            <person name="Jogler M."/>
            <person name="Boedeker C."/>
            <person name="Pinto D."/>
            <person name="Vollmers J."/>
            <person name="Rivas-Marin E."/>
            <person name="Kohn T."/>
            <person name="Peeters S.H."/>
            <person name="Heuer A."/>
            <person name="Rast P."/>
            <person name="Oberbeckmann S."/>
            <person name="Bunk B."/>
            <person name="Jeske O."/>
            <person name="Meyerdierks A."/>
            <person name="Storesund J.E."/>
            <person name="Kallscheuer N."/>
            <person name="Luecker S."/>
            <person name="Lage O.M."/>
            <person name="Pohl T."/>
            <person name="Merkel B.J."/>
            <person name="Hornburger P."/>
            <person name="Mueller R.-W."/>
            <person name="Bruemmer F."/>
            <person name="Labrenz M."/>
            <person name="Spormann A.M."/>
            <person name="Op den Camp H."/>
            <person name="Overmann J."/>
            <person name="Amann R."/>
            <person name="Jetten M.S.M."/>
            <person name="Mascher T."/>
            <person name="Medema M.H."/>
            <person name="Devos D.P."/>
            <person name="Kaster A.-K."/>
            <person name="Ovreas L."/>
            <person name="Rohde M."/>
            <person name="Galperin M.Y."/>
            <person name="Jogler C."/>
        </authorList>
    </citation>
    <scope>NUCLEOTIDE SEQUENCE [LARGE SCALE GENOMIC DNA]</scope>
    <source>
        <strain evidence="2 3">Pla85_3_4</strain>
    </source>
</reference>
<dbReference type="Pfam" id="PF07045">
    <property type="entry name" value="DUF1330"/>
    <property type="match status" value="1"/>
</dbReference>
<keyword evidence="3" id="KW-1185">Reference proteome</keyword>
<proteinExistence type="predicted"/>
<sequence length="95" mass="10779">MAAYIIFMRERTLDQAELETYWSQVPPTLDGRPIRVLAAYGRHETLEGPDVEGVVVAEFPTLQEARDWYDSPAYQEAAQHRLRGAVYRGLIVEGA</sequence>